<dbReference type="SUPFAM" id="SSF51011">
    <property type="entry name" value="Glycosyl hydrolase domain"/>
    <property type="match status" value="1"/>
</dbReference>
<dbReference type="STRING" id="1177755.A7A08_02297"/>
<dbReference type="PANTHER" id="PTHR10357">
    <property type="entry name" value="ALPHA-AMYLASE FAMILY MEMBER"/>
    <property type="match status" value="1"/>
</dbReference>
<dbReference type="GO" id="GO:0046872">
    <property type="term" value="F:metal ion binding"/>
    <property type="evidence" value="ECO:0007669"/>
    <property type="project" value="UniProtKB-KW"/>
</dbReference>
<keyword evidence="4" id="KW-0479">Metal-binding</keyword>
<dbReference type="NCBIfam" id="TIGR02457">
    <property type="entry name" value="TreS_Cterm"/>
    <property type="match status" value="1"/>
</dbReference>
<dbReference type="CDD" id="cd11334">
    <property type="entry name" value="AmyAc_TreS"/>
    <property type="match status" value="1"/>
</dbReference>
<dbReference type="RefSeq" id="WP_069095493.1">
    <property type="nucleotide sequence ID" value="NZ_MASI01000005.1"/>
</dbReference>
<evidence type="ECO:0000259" key="8">
    <source>
        <dbReference type="SMART" id="SM00642"/>
    </source>
</evidence>
<dbReference type="Gene3D" id="2.60.40.1180">
    <property type="entry name" value="Golgi alpha-mannosidase II"/>
    <property type="match status" value="1"/>
</dbReference>
<protein>
    <recommendedName>
        <fullName evidence="3">maltose alpha-D-glucosyltransferase</fullName>
        <ecNumber evidence="3">5.4.99.16</ecNumber>
    </recommendedName>
    <alternativeName>
        <fullName evidence="7">Maltose alpha-D-glucosyltransferase</fullName>
    </alternativeName>
</protein>
<dbReference type="InterPro" id="IPR013780">
    <property type="entry name" value="Glyco_hydro_b"/>
</dbReference>
<dbReference type="NCBIfam" id="TIGR02456">
    <property type="entry name" value="treS_nterm"/>
    <property type="match status" value="1"/>
</dbReference>
<dbReference type="InterPro" id="IPR006047">
    <property type="entry name" value="GH13_cat_dom"/>
</dbReference>
<evidence type="ECO:0000256" key="7">
    <source>
        <dbReference type="ARBA" id="ARBA00031378"/>
    </source>
</evidence>
<dbReference type="Pfam" id="PF00128">
    <property type="entry name" value="Alpha-amylase"/>
    <property type="match status" value="1"/>
</dbReference>
<gene>
    <name evidence="9" type="ORF">A7A08_02297</name>
</gene>
<dbReference type="InterPro" id="IPR012810">
    <property type="entry name" value="TreS/a-amylase_N"/>
</dbReference>
<dbReference type="EMBL" id="MASI01000005">
    <property type="protein sequence ID" value="ODA67000.1"/>
    <property type="molecule type" value="Genomic_DNA"/>
</dbReference>
<proteinExistence type="inferred from homology"/>
<comment type="caution">
    <text evidence="9">The sequence shown here is derived from an EMBL/GenBank/DDBJ whole genome shotgun (WGS) entry which is preliminary data.</text>
</comment>
<dbReference type="Gene3D" id="3.90.1200.10">
    <property type="match status" value="1"/>
</dbReference>
<dbReference type="SMART" id="SM00642">
    <property type="entry name" value="Aamy"/>
    <property type="match status" value="1"/>
</dbReference>
<keyword evidence="6" id="KW-0413">Isomerase</keyword>
<accession>A0A1E2RXX8</accession>
<dbReference type="SUPFAM" id="SSF51445">
    <property type="entry name" value="(Trans)glycosidases"/>
    <property type="match status" value="1"/>
</dbReference>
<evidence type="ECO:0000256" key="1">
    <source>
        <dbReference type="ARBA" id="ARBA00001595"/>
    </source>
</evidence>
<reference evidence="9 10" key="1">
    <citation type="submission" date="2016-07" db="EMBL/GenBank/DDBJ databases">
        <title>Draft genome sequence of Methyloligella halotolerans C2T (VKM B-2706T=CCUG 61687T=DSM 25045T), a halotolerant polyhydroxybutyrate accumulating methylotroph.</title>
        <authorList>
            <person name="Vasilenko O.V."/>
            <person name="Doronina N.V."/>
            <person name="Poroshina M.N."/>
            <person name="Tarlachkov S.V."/>
            <person name="Trotsenko Y.A."/>
        </authorList>
    </citation>
    <scope>NUCLEOTIDE SEQUENCE [LARGE SCALE GENOMIC DNA]</scope>
    <source>
        <strain evidence="9 10">VKM B-2706</strain>
    </source>
</reference>
<dbReference type="GO" id="GO:0005975">
    <property type="term" value="P:carbohydrate metabolic process"/>
    <property type="evidence" value="ECO:0007669"/>
    <property type="project" value="InterPro"/>
</dbReference>
<dbReference type="Proteomes" id="UP000095087">
    <property type="component" value="Unassembled WGS sequence"/>
</dbReference>
<dbReference type="EC" id="5.4.99.16" evidence="3"/>
<dbReference type="InterPro" id="IPR032091">
    <property type="entry name" value="Malt_amylase-like_C"/>
</dbReference>
<evidence type="ECO:0000313" key="10">
    <source>
        <dbReference type="Proteomes" id="UP000095087"/>
    </source>
</evidence>
<dbReference type="Gene3D" id="3.20.20.80">
    <property type="entry name" value="Glycosidases"/>
    <property type="match status" value="1"/>
</dbReference>
<dbReference type="InterPro" id="IPR002575">
    <property type="entry name" value="Aminoglycoside_PTrfase"/>
</dbReference>
<keyword evidence="10" id="KW-1185">Reference proteome</keyword>
<dbReference type="PATRIC" id="fig|1177755.3.peg.2311"/>
<evidence type="ECO:0000256" key="2">
    <source>
        <dbReference type="ARBA" id="ARBA00005496"/>
    </source>
</evidence>
<comment type="catalytic activity">
    <reaction evidence="1">
        <text>D-maltose = alpha,alpha-trehalose</text>
        <dbReference type="Rhea" id="RHEA:15145"/>
        <dbReference type="ChEBI" id="CHEBI:16551"/>
        <dbReference type="ChEBI" id="CHEBI:17306"/>
        <dbReference type="EC" id="5.4.99.16"/>
    </reaction>
</comment>
<keyword evidence="5" id="KW-0106">Calcium</keyword>
<evidence type="ECO:0000256" key="4">
    <source>
        <dbReference type="ARBA" id="ARBA00022723"/>
    </source>
</evidence>
<dbReference type="FunFam" id="3.20.20.80:FF:000055">
    <property type="entry name" value="Trehalose synthase"/>
    <property type="match status" value="1"/>
</dbReference>
<dbReference type="Pfam" id="PF16657">
    <property type="entry name" value="Malt_amylase_C"/>
    <property type="match status" value="1"/>
</dbReference>
<dbReference type="SUPFAM" id="SSF56112">
    <property type="entry name" value="Protein kinase-like (PK-like)"/>
    <property type="match status" value="1"/>
</dbReference>
<dbReference type="InterPro" id="IPR012811">
    <property type="entry name" value="TreS_maltokin_C_dom"/>
</dbReference>
<dbReference type="AlphaFoldDB" id="A0A1E2RXX8"/>
<dbReference type="GO" id="GO:0047471">
    <property type="term" value="F:maltose alpha-D-glucosyltransferase activity"/>
    <property type="evidence" value="ECO:0007669"/>
    <property type="project" value="UniProtKB-EC"/>
</dbReference>
<evidence type="ECO:0000256" key="3">
    <source>
        <dbReference type="ARBA" id="ARBA00012619"/>
    </source>
</evidence>
<dbReference type="InterPro" id="IPR045857">
    <property type="entry name" value="O16G_dom_2"/>
</dbReference>
<sequence length="1100" mass="126427">MINRDDPLWYKDAIIYELHVKAFFDSNDDGIGDFAGLIKKLDYIADLGVTALWLLPFYPSPLRDDGYDIAEYTAINPTYGQMRDFRQFVAAAHARGLRVITELVVNHTSDQHPWFKRAREAKPGSKARDYYVWSDTDQKYQDTRIIFLDTEVSNWTWDPVAQSYFWHRFYSHQPDLNYDNPRVMVEVLKVMRYWLDMGVDGLRLDAVPYLIERDGTNNENLPETHELLKRFRADLDEHYNDRMLLAEANQWPEDTRPYFGDGDECHMAFHFPLMPRIYMGLAREDRYPITDIINQTPNIPDNCQWAIFLRNHDELTLEMVTDTERDYLWQTYATDQRARLNLGIRRRLAPLLDNDRRKIELLNGLLLSMPGTPVIYYGDELGMGDNFFLGDRDGVRTPMQWSADRNGGFSRADPQRLFLPPIQDPIYGFESVNVEAQEKDPHSLLNWTKRMIAVRKSHTAFGQGSLTFLYPRNRKVLAYLREFDGETILCVFNLSRSAQAVELDLSDKKTLIPVELTGRSIFPAIGTLPYLLTMPAYGFYWFSLMEPAALALEEQPVQQPLPELDTLVLGRGWNLVESQWSETRGRDRFMQSYLPAYVYNQRWFGDKDSRIVHADPIVLGELPREGQESFLLLALDLELSDNQPQRYFLPLSLEWGEDKLHNDNPSLPYVLSKARRGPRAGVIQEAAVTSDFPRILLDAMRDESSFDTERGKIRLEGSRWLSELELDPEEPIRRMSGEQSNTCMVVGRQVMLKVYRHLRSGVQPELEMSRYLSKADFPNAPALLGCMEHVDEDGNETALAAAFANIPNQGDGWTVVVDSLDRELEDATFAGENRPDETGGVPYSLKLIETVGRRTAELHRTLAANTEDPAFAPEPVTEEDLSQWVDRIHTRAHHVFELLTRVEHTLEEHSRGPVDQLIGMREEFMEKLARLMPRGSRSQKIRLHGDYHLGQVLVAKDDIFIVDFEGEPAKNLEERRMKAPPARDIASMLRSFDYAANMAIDRQWQTGVAQLGEIESRARAWRDAASRTFLEAYTSVLVEAGDSEMDNSAQELLTFFLADKLLYEITYEALNRPAWLWVPAKAALELVEGNGAPAPKEDLD</sequence>
<evidence type="ECO:0000256" key="5">
    <source>
        <dbReference type="ARBA" id="ARBA00022837"/>
    </source>
</evidence>
<feature type="domain" description="Glycosyl hydrolase family 13 catalytic" evidence="8">
    <location>
        <begin position="17"/>
        <end position="416"/>
    </location>
</feature>
<evidence type="ECO:0000256" key="6">
    <source>
        <dbReference type="ARBA" id="ARBA00023235"/>
    </source>
</evidence>
<dbReference type="Pfam" id="PF01636">
    <property type="entry name" value="APH"/>
    <property type="match status" value="1"/>
</dbReference>
<organism evidence="9 10">
    <name type="scientific">Methyloligella halotolerans</name>
    <dbReference type="NCBI Taxonomy" id="1177755"/>
    <lineage>
        <taxon>Bacteria</taxon>
        <taxon>Pseudomonadati</taxon>
        <taxon>Pseudomonadota</taxon>
        <taxon>Alphaproteobacteria</taxon>
        <taxon>Hyphomicrobiales</taxon>
        <taxon>Hyphomicrobiaceae</taxon>
        <taxon>Methyloligella</taxon>
    </lineage>
</organism>
<dbReference type="InterPro" id="IPR017853">
    <property type="entry name" value="GH"/>
</dbReference>
<dbReference type="Gene3D" id="3.90.400.10">
    <property type="entry name" value="Oligo-1,6-glucosidase, Domain 2"/>
    <property type="match status" value="1"/>
</dbReference>
<dbReference type="InterPro" id="IPR011009">
    <property type="entry name" value="Kinase-like_dom_sf"/>
</dbReference>
<dbReference type="OrthoDB" id="9805159at2"/>
<comment type="similarity">
    <text evidence="2">Belongs to the glycosyl hydrolase 13 family. TreS subfamily.</text>
</comment>
<evidence type="ECO:0000313" key="9">
    <source>
        <dbReference type="EMBL" id="ODA67000.1"/>
    </source>
</evidence>
<name>A0A1E2RXX8_9HYPH</name>
<dbReference type="PANTHER" id="PTHR10357:SF219">
    <property type="entry name" value="MALTOSE ALPHA-D-GLUCOSYLTRANSFERASE"/>
    <property type="match status" value="1"/>
</dbReference>